<keyword evidence="6" id="KW-0963">Cytoplasm</keyword>
<keyword evidence="2 6" id="KW-0819">tRNA processing</keyword>
<dbReference type="CDD" id="cd01992">
    <property type="entry name" value="TilS_N"/>
    <property type="match status" value="1"/>
</dbReference>
<evidence type="ECO:0000256" key="2">
    <source>
        <dbReference type="ARBA" id="ARBA00022694"/>
    </source>
</evidence>
<dbReference type="NCBIfam" id="TIGR02432">
    <property type="entry name" value="lysidine_TilS_N"/>
    <property type="match status" value="1"/>
</dbReference>
<evidence type="ECO:0000259" key="7">
    <source>
        <dbReference type="Pfam" id="PF01171"/>
    </source>
</evidence>
<keyword evidence="1 6" id="KW-0436">Ligase</keyword>
<comment type="domain">
    <text evidence="6">The N-terminal region contains the highly conserved SGGXDS motif, predicted to be a P-loop motif involved in ATP binding.</text>
</comment>
<keyword evidence="4 6" id="KW-0067">ATP-binding</keyword>
<gene>
    <name evidence="6" type="primary">tilS</name>
    <name evidence="8" type="ORF">FHR21_002985</name>
</gene>
<dbReference type="Pfam" id="PF01171">
    <property type="entry name" value="ATP_bind_3"/>
    <property type="match status" value="1"/>
</dbReference>
<evidence type="ECO:0000256" key="5">
    <source>
        <dbReference type="ARBA" id="ARBA00048539"/>
    </source>
</evidence>
<evidence type="ECO:0000256" key="3">
    <source>
        <dbReference type="ARBA" id="ARBA00022741"/>
    </source>
</evidence>
<dbReference type="InterPro" id="IPR012795">
    <property type="entry name" value="tRNA_Ile_lys_synt_N"/>
</dbReference>
<dbReference type="Proteomes" id="UP000537161">
    <property type="component" value="Unassembled WGS sequence"/>
</dbReference>
<dbReference type="SUPFAM" id="SSF52402">
    <property type="entry name" value="Adenine nucleotide alpha hydrolases-like"/>
    <property type="match status" value="1"/>
</dbReference>
<dbReference type="EC" id="6.3.4.19" evidence="6"/>
<dbReference type="GO" id="GO:0005524">
    <property type="term" value="F:ATP binding"/>
    <property type="evidence" value="ECO:0007669"/>
    <property type="project" value="UniProtKB-UniRule"/>
</dbReference>
<comment type="caution">
    <text evidence="8">The sequence shown here is derived from an EMBL/GenBank/DDBJ whole genome shotgun (WGS) entry which is preliminary data.</text>
</comment>
<comment type="catalytic activity">
    <reaction evidence="5 6">
        <text>cytidine(34) in tRNA(Ile2) + L-lysine + ATP = lysidine(34) in tRNA(Ile2) + AMP + diphosphate + H(+)</text>
        <dbReference type="Rhea" id="RHEA:43744"/>
        <dbReference type="Rhea" id="RHEA-COMP:10625"/>
        <dbReference type="Rhea" id="RHEA-COMP:10670"/>
        <dbReference type="ChEBI" id="CHEBI:15378"/>
        <dbReference type="ChEBI" id="CHEBI:30616"/>
        <dbReference type="ChEBI" id="CHEBI:32551"/>
        <dbReference type="ChEBI" id="CHEBI:33019"/>
        <dbReference type="ChEBI" id="CHEBI:82748"/>
        <dbReference type="ChEBI" id="CHEBI:83665"/>
        <dbReference type="ChEBI" id="CHEBI:456215"/>
        <dbReference type="EC" id="6.3.4.19"/>
    </reaction>
</comment>
<organism evidence="8 9">
    <name type="scientific">Sphingopyxis panaciterrulae</name>
    <dbReference type="NCBI Taxonomy" id="462372"/>
    <lineage>
        <taxon>Bacteria</taxon>
        <taxon>Pseudomonadati</taxon>
        <taxon>Pseudomonadota</taxon>
        <taxon>Alphaproteobacteria</taxon>
        <taxon>Sphingomonadales</taxon>
        <taxon>Sphingomonadaceae</taxon>
        <taxon>Sphingopyxis</taxon>
    </lineage>
</organism>
<dbReference type="InterPro" id="IPR012094">
    <property type="entry name" value="tRNA_Ile_lys_synt"/>
</dbReference>
<dbReference type="PANTHER" id="PTHR43033">
    <property type="entry name" value="TRNA(ILE)-LYSIDINE SYNTHASE-RELATED"/>
    <property type="match status" value="1"/>
</dbReference>
<name>A0A7W9B7E8_9SPHN</name>
<dbReference type="InterPro" id="IPR014729">
    <property type="entry name" value="Rossmann-like_a/b/a_fold"/>
</dbReference>
<dbReference type="Gene3D" id="3.40.50.620">
    <property type="entry name" value="HUPs"/>
    <property type="match status" value="1"/>
</dbReference>
<comment type="subcellular location">
    <subcellularLocation>
        <location evidence="6">Cytoplasm</location>
    </subcellularLocation>
</comment>
<sequence>MSAMTRPRQSQKPAAEAEAVERFAADLAAVAGPGWPGLHYGVAVSGGPDSMALLWLMATLLPGQICAATVDHGLRKGSADEARMVAGFCAREHIPHAILHPAAPISGSLQAAARAERYRLLEQWREAHALDHVVTAHHADDQLETMIMRLNRSSGVGGLAGVRARNGTVLRPLLSWRRDDLTALALEADLPLVEDPSNSDIRFDRARLRQALRSQTILDPQAAARSAAWLADADAAIDWAVAGAIASWADTDDGCVIRDRGYPAEIFRRIVETRLRANDPRLMLRGQTLDGVIAAMRAGRRAMVGALLIDAVGNPADGHWRISKAPRRKNQG</sequence>
<evidence type="ECO:0000313" key="8">
    <source>
        <dbReference type="EMBL" id="MBB5707618.1"/>
    </source>
</evidence>
<reference evidence="8 9" key="1">
    <citation type="submission" date="2020-08" db="EMBL/GenBank/DDBJ databases">
        <title>Genomic Encyclopedia of Type Strains, Phase IV (KMG-IV): sequencing the most valuable type-strain genomes for metagenomic binning, comparative biology and taxonomic classification.</title>
        <authorList>
            <person name="Goeker M."/>
        </authorList>
    </citation>
    <scope>NUCLEOTIDE SEQUENCE [LARGE SCALE GENOMIC DNA]</scope>
    <source>
        <strain evidence="8 9">DSM 27163</strain>
    </source>
</reference>
<dbReference type="EMBL" id="JACIJH010000010">
    <property type="protein sequence ID" value="MBB5707618.1"/>
    <property type="molecule type" value="Genomic_DNA"/>
</dbReference>
<dbReference type="GO" id="GO:0006400">
    <property type="term" value="P:tRNA modification"/>
    <property type="evidence" value="ECO:0007669"/>
    <property type="project" value="UniProtKB-UniRule"/>
</dbReference>
<dbReference type="InterPro" id="IPR011063">
    <property type="entry name" value="TilS/TtcA_N"/>
</dbReference>
<feature type="binding site" evidence="6">
    <location>
        <begin position="45"/>
        <end position="50"/>
    </location>
    <ligand>
        <name>ATP</name>
        <dbReference type="ChEBI" id="CHEBI:30616"/>
    </ligand>
</feature>
<dbReference type="GO" id="GO:0032267">
    <property type="term" value="F:tRNA(Ile)-lysidine synthase activity"/>
    <property type="evidence" value="ECO:0007669"/>
    <property type="project" value="UniProtKB-EC"/>
</dbReference>
<dbReference type="GO" id="GO:0005737">
    <property type="term" value="C:cytoplasm"/>
    <property type="evidence" value="ECO:0007669"/>
    <property type="project" value="UniProtKB-SubCell"/>
</dbReference>
<dbReference type="PANTHER" id="PTHR43033:SF1">
    <property type="entry name" value="TRNA(ILE)-LYSIDINE SYNTHASE-RELATED"/>
    <property type="match status" value="1"/>
</dbReference>
<evidence type="ECO:0000256" key="6">
    <source>
        <dbReference type="HAMAP-Rule" id="MF_01161"/>
    </source>
</evidence>
<feature type="domain" description="tRNA(Ile)-lysidine/2-thiocytidine synthase N-terminal" evidence="7">
    <location>
        <begin position="40"/>
        <end position="210"/>
    </location>
</feature>
<dbReference type="RefSeq" id="WP_184099668.1">
    <property type="nucleotide sequence ID" value="NZ_JACIJH010000010.1"/>
</dbReference>
<accession>A0A7W9B7E8</accession>
<evidence type="ECO:0000313" key="9">
    <source>
        <dbReference type="Proteomes" id="UP000537161"/>
    </source>
</evidence>
<keyword evidence="9" id="KW-1185">Reference proteome</keyword>
<proteinExistence type="inferred from homology"/>
<dbReference type="AlphaFoldDB" id="A0A7W9B7E8"/>
<keyword evidence="3 6" id="KW-0547">Nucleotide-binding</keyword>
<comment type="similarity">
    <text evidence="6">Belongs to the tRNA(Ile)-lysidine synthase family.</text>
</comment>
<evidence type="ECO:0000256" key="1">
    <source>
        <dbReference type="ARBA" id="ARBA00022598"/>
    </source>
</evidence>
<comment type="function">
    <text evidence="6">Ligates lysine onto the cytidine present at position 34 of the AUA codon-specific tRNA(Ile) that contains the anticodon CAU, in an ATP-dependent manner. Cytidine is converted to lysidine, thus changing the amino acid specificity of the tRNA from methionine to isoleucine.</text>
</comment>
<evidence type="ECO:0000256" key="4">
    <source>
        <dbReference type="ARBA" id="ARBA00022840"/>
    </source>
</evidence>
<dbReference type="HAMAP" id="MF_01161">
    <property type="entry name" value="tRNA_Ile_lys_synt"/>
    <property type="match status" value="1"/>
</dbReference>
<protein>
    <recommendedName>
        <fullName evidence="6">tRNA(Ile)-lysidine synthase</fullName>
        <ecNumber evidence="6">6.3.4.19</ecNumber>
    </recommendedName>
    <alternativeName>
        <fullName evidence="6">tRNA(Ile)-2-lysyl-cytidine synthase</fullName>
    </alternativeName>
    <alternativeName>
        <fullName evidence="6">tRNA(Ile)-lysidine synthetase</fullName>
    </alternativeName>
</protein>